<organism evidence="16 17">
    <name type="scientific">Xenopus tropicalis</name>
    <name type="common">Western clawed frog</name>
    <name type="synonym">Silurana tropicalis</name>
    <dbReference type="NCBI Taxonomy" id="8364"/>
    <lineage>
        <taxon>Eukaryota</taxon>
        <taxon>Metazoa</taxon>
        <taxon>Chordata</taxon>
        <taxon>Craniata</taxon>
        <taxon>Vertebrata</taxon>
        <taxon>Euteleostomi</taxon>
        <taxon>Amphibia</taxon>
        <taxon>Batrachia</taxon>
        <taxon>Anura</taxon>
        <taxon>Pipoidea</taxon>
        <taxon>Pipidae</taxon>
        <taxon>Xenopodinae</taxon>
        <taxon>Xenopus</taxon>
        <taxon>Silurana</taxon>
    </lineage>
</organism>
<evidence type="ECO:0000256" key="1">
    <source>
        <dbReference type="ARBA" id="ARBA00004642"/>
    </source>
</evidence>
<sequence length="242" mass="27422">MPHCVVSNCPLFNYKKSNLQESNPHRMCSAHFAPNSYVVQDAKLVLRSDAVPTIFPAMIEPTANLQNFPSPPNSSGCQGEVWPKCIVSSCRQPIGGVLLHTFPNNLHRIKQWLLEKRRSYDYCMCSAHFSPECYIFQEGRAILRTNAMPTIFPSRPQAQQPQVLWNVWPPLMVAQVPLSAEQNSAPKTPEAPPPRIPKSRKKTPPTGPTANCHLQVEQHQFPWKRLYKAWSSHFIPVCMELA</sequence>
<gene>
    <name evidence="17 18" type="primary">LOC116407955</name>
</gene>
<evidence type="ECO:0000256" key="7">
    <source>
        <dbReference type="ARBA" id="ARBA00023054"/>
    </source>
</evidence>
<keyword evidence="6 13" id="KW-0805">Transcription regulation</keyword>
<evidence type="ECO:0000256" key="8">
    <source>
        <dbReference type="ARBA" id="ARBA00023125"/>
    </source>
</evidence>
<evidence type="ECO:0000256" key="10">
    <source>
        <dbReference type="ARBA" id="ARBA00023242"/>
    </source>
</evidence>
<dbReference type="SMART" id="SM00980">
    <property type="entry name" value="THAP"/>
    <property type="match status" value="2"/>
</dbReference>
<comment type="function">
    <text evidence="13">DNA-binding transcription regulator that regulates endothelial cell proliferation and G1/S cell-cycle progression. Specifically binds the 5'-[AT]NTNN[GT]GGCA[AGT]-3' core DNA sequence and acts by modulating expression of pRB-E2F cell-cycle target genes.</text>
</comment>
<proteinExistence type="inferred from homology"/>
<evidence type="ECO:0000256" key="5">
    <source>
        <dbReference type="ARBA" id="ARBA00022833"/>
    </source>
</evidence>
<keyword evidence="7 13" id="KW-0175">Coiled coil</keyword>
<protein>
    <recommendedName>
        <fullName evidence="13">THAP domain-containing protein 1</fullName>
    </recommendedName>
</protein>
<evidence type="ECO:0000256" key="3">
    <source>
        <dbReference type="ARBA" id="ARBA00022723"/>
    </source>
</evidence>
<feature type="region of interest" description="Disordered" evidence="14">
    <location>
        <begin position="180"/>
        <end position="210"/>
    </location>
</feature>
<dbReference type="GO" id="GO:0008270">
    <property type="term" value="F:zinc ion binding"/>
    <property type="evidence" value="ECO:0007669"/>
    <property type="project" value="UniProtKB-KW"/>
</dbReference>
<dbReference type="RefSeq" id="XP_031750250.1">
    <property type="nucleotide sequence ID" value="XM_031894390.1"/>
</dbReference>
<evidence type="ECO:0000256" key="2">
    <source>
        <dbReference type="ARBA" id="ARBA00006177"/>
    </source>
</evidence>
<evidence type="ECO:0000256" key="12">
    <source>
        <dbReference type="PROSITE-ProRule" id="PRU00309"/>
    </source>
</evidence>
<evidence type="ECO:0000313" key="16">
    <source>
        <dbReference type="Proteomes" id="UP000008143"/>
    </source>
</evidence>
<dbReference type="PANTHER" id="PTHR46600:SF1">
    <property type="entry name" value="THAP DOMAIN-CONTAINING PROTEIN 1"/>
    <property type="match status" value="1"/>
</dbReference>
<evidence type="ECO:0000256" key="4">
    <source>
        <dbReference type="ARBA" id="ARBA00022771"/>
    </source>
</evidence>
<name>A0A8J1IZS1_XENTR</name>
<dbReference type="GeneID" id="116407955"/>
<keyword evidence="4 12" id="KW-0863">Zinc-finger</keyword>
<dbReference type="AGR" id="Xenbase:XB-GENE-29093575"/>
<dbReference type="AlphaFoldDB" id="A0A8J1IZS1"/>
<comment type="similarity">
    <text evidence="2 13">Belongs to the THAP1 family.</text>
</comment>
<dbReference type="GO" id="GO:0003700">
    <property type="term" value="F:DNA-binding transcription factor activity"/>
    <property type="evidence" value="ECO:0007669"/>
    <property type="project" value="UniProtKB-UniRule"/>
</dbReference>
<evidence type="ECO:0000313" key="18">
    <source>
        <dbReference type="Xenbase" id="XB-GENE-29093575"/>
    </source>
</evidence>
<dbReference type="KEGG" id="xtr:116407955"/>
<dbReference type="PANTHER" id="PTHR46600">
    <property type="entry name" value="THAP DOMAIN-CONTAINING"/>
    <property type="match status" value="1"/>
</dbReference>
<evidence type="ECO:0000256" key="14">
    <source>
        <dbReference type="SAM" id="MobiDB-lite"/>
    </source>
</evidence>
<keyword evidence="11 13" id="KW-0131">Cell cycle</keyword>
<evidence type="ECO:0000256" key="9">
    <source>
        <dbReference type="ARBA" id="ARBA00023163"/>
    </source>
</evidence>
<dbReference type="GO" id="GO:0005654">
    <property type="term" value="C:nucleoplasm"/>
    <property type="evidence" value="ECO:0007669"/>
    <property type="project" value="UniProtKB-SubCell"/>
</dbReference>
<evidence type="ECO:0000259" key="15">
    <source>
        <dbReference type="PROSITE" id="PS50950"/>
    </source>
</evidence>
<keyword evidence="8 12" id="KW-0238">DNA-binding</keyword>
<dbReference type="Xenbase" id="XB-GENE-29093575">
    <property type="gene designation" value="LOC116407955"/>
</dbReference>
<comment type="subcellular location">
    <subcellularLocation>
        <location evidence="1 13">Nucleus</location>
        <location evidence="1 13">Nucleoplasm</location>
    </subcellularLocation>
</comment>
<keyword evidence="10 13" id="KW-0539">Nucleus</keyword>
<dbReference type="GO" id="GO:0001935">
    <property type="term" value="P:endothelial cell proliferation"/>
    <property type="evidence" value="ECO:0007669"/>
    <property type="project" value="UniProtKB-UniRule"/>
</dbReference>
<evidence type="ECO:0000313" key="17">
    <source>
        <dbReference type="RefSeq" id="XP_031750250.1"/>
    </source>
</evidence>
<keyword evidence="9 13" id="KW-0804">Transcription</keyword>
<dbReference type="OrthoDB" id="7312725at2759"/>
<dbReference type="PROSITE" id="PS50950">
    <property type="entry name" value="ZF_THAP"/>
    <property type="match status" value="1"/>
</dbReference>
<evidence type="ECO:0000256" key="11">
    <source>
        <dbReference type="ARBA" id="ARBA00023306"/>
    </source>
</evidence>
<dbReference type="InterPro" id="IPR026516">
    <property type="entry name" value="THAP1/10"/>
</dbReference>
<dbReference type="SUPFAM" id="SSF57716">
    <property type="entry name" value="Glucocorticoid receptor-like (DNA-binding domain)"/>
    <property type="match status" value="2"/>
</dbReference>
<dbReference type="Pfam" id="PF05485">
    <property type="entry name" value="THAP"/>
    <property type="match status" value="2"/>
</dbReference>
<dbReference type="GO" id="GO:0043565">
    <property type="term" value="F:sequence-specific DNA binding"/>
    <property type="evidence" value="ECO:0007669"/>
    <property type="project" value="UniProtKB-UniRule"/>
</dbReference>
<keyword evidence="16" id="KW-1185">Reference proteome</keyword>
<evidence type="ECO:0000256" key="13">
    <source>
        <dbReference type="RuleBase" id="RU369073"/>
    </source>
</evidence>
<feature type="domain" description="THAP-type" evidence="15">
    <location>
        <begin position="81"/>
        <end position="152"/>
    </location>
</feature>
<reference evidence="17" key="1">
    <citation type="submission" date="2025-08" db="UniProtKB">
        <authorList>
            <consortium name="RefSeq"/>
        </authorList>
    </citation>
    <scope>IDENTIFICATION</scope>
    <source>
        <strain evidence="17">Nigerian</strain>
        <tissue evidence="17">Liver and blood</tissue>
    </source>
</reference>
<dbReference type="Proteomes" id="UP000008143">
    <property type="component" value="Chromosome 10"/>
</dbReference>
<keyword evidence="3" id="KW-0479">Metal-binding</keyword>
<evidence type="ECO:0000256" key="6">
    <source>
        <dbReference type="ARBA" id="ARBA00023015"/>
    </source>
</evidence>
<keyword evidence="5" id="KW-0862">Zinc</keyword>
<accession>A0A8J1IZS1</accession>
<dbReference type="InterPro" id="IPR006612">
    <property type="entry name" value="THAP_Znf"/>
</dbReference>